<keyword evidence="7" id="KW-0411">Iron-sulfur</keyword>
<evidence type="ECO:0000256" key="6">
    <source>
        <dbReference type="ARBA" id="ARBA00023004"/>
    </source>
</evidence>
<dbReference type="Pfam" id="PF16947">
    <property type="entry name" value="Ferredoxin_N"/>
    <property type="match status" value="1"/>
</dbReference>
<organism evidence="10 11">
    <name type="scientific">Natronorubrum aibiense</name>
    <dbReference type="NCBI Taxonomy" id="348826"/>
    <lineage>
        <taxon>Archaea</taxon>
        <taxon>Methanobacteriati</taxon>
        <taxon>Methanobacteriota</taxon>
        <taxon>Stenosarchaea group</taxon>
        <taxon>Halobacteria</taxon>
        <taxon>Halobacteriales</taxon>
        <taxon>Natrialbaceae</taxon>
        <taxon>Natronorubrum</taxon>
    </lineage>
</organism>
<evidence type="ECO:0000256" key="4">
    <source>
        <dbReference type="ARBA" id="ARBA00022737"/>
    </source>
</evidence>
<dbReference type="GO" id="GO:0051539">
    <property type="term" value="F:4 iron, 4 sulfur cluster binding"/>
    <property type="evidence" value="ECO:0007669"/>
    <property type="project" value="UniProtKB-KW"/>
</dbReference>
<evidence type="ECO:0000256" key="1">
    <source>
        <dbReference type="ARBA" id="ARBA00022448"/>
    </source>
</evidence>
<name>A0A5P9NZU5_9EURY</name>
<dbReference type="Pfam" id="PF13247">
    <property type="entry name" value="Fer4_11"/>
    <property type="match status" value="1"/>
</dbReference>
<dbReference type="PROSITE" id="PS00198">
    <property type="entry name" value="4FE4S_FER_1"/>
    <property type="match status" value="1"/>
</dbReference>
<dbReference type="InterPro" id="IPR050954">
    <property type="entry name" value="ET_IronSulfur_Cluster-Binding"/>
</dbReference>
<feature type="compositionally biased region" description="Gly residues" evidence="8">
    <location>
        <begin position="119"/>
        <end position="129"/>
    </location>
</feature>
<evidence type="ECO:0000256" key="2">
    <source>
        <dbReference type="ARBA" id="ARBA00022485"/>
    </source>
</evidence>
<keyword evidence="2" id="KW-0004">4Fe-4S</keyword>
<dbReference type="OrthoDB" id="2837at2157"/>
<feature type="region of interest" description="Disordered" evidence="8">
    <location>
        <begin position="119"/>
        <end position="150"/>
    </location>
</feature>
<dbReference type="InterPro" id="IPR031604">
    <property type="entry name" value="Ferredoxin_N"/>
</dbReference>
<dbReference type="InterPro" id="IPR017896">
    <property type="entry name" value="4Fe4S_Fe-S-bd"/>
</dbReference>
<dbReference type="Proteomes" id="UP000326170">
    <property type="component" value="Chromosome"/>
</dbReference>
<gene>
    <name evidence="10" type="ORF">GCU68_00355</name>
</gene>
<keyword evidence="4" id="KW-0677">Repeat</keyword>
<evidence type="ECO:0000313" key="10">
    <source>
        <dbReference type="EMBL" id="QFU81110.1"/>
    </source>
</evidence>
<evidence type="ECO:0000259" key="9">
    <source>
        <dbReference type="PROSITE" id="PS51379"/>
    </source>
</evidence>
<dbReference type="RefSeq" id="WP_152938496.1">
    <property type="nucleotide sequence ID" value="NZ_CP045488.1"/>
</dbReference>
<dbReference type="PANTHER" id="PTHR43177:SF5">
    <property type="entry name" value="ANAEROBIC DIMETHYL SULFOXIDE REDUCTASE CHAIN B-RELATED"/>
    <property type="match status" value="1"/>
</dbReference>
<dbReference type="CDD" id="cd10551">
    <property type="entry name" value="PsrB"/>
    <property type="match status" value="1"/>
</dbReference>
<evidence type="ECO:0000256" key="3">
    <source>
        <dbReference type="ARBA" id="ARBA00022723"/>
    </source>
</evidence>
<proteinExistence type="predicted"/>
<keyword evidence="11" id="KW-1185">Reference proteome</keyword>
<dbReference type="GO" id="GO:0046872">
    <property type="term" value="F:metal ion binding"/>
    <property type="evidence" value="ECO:0007669"/>
    <property type="project" value="UniProtKB-KW"/>
</dbReference>
<evidence type="ECO:0000256" key="5">
    <source>
        <dbReference type="ARBA" id="ARBA00022982"/>
    </source>
</evidence>
<dbReference type="Gene3D" id="3.30.70.20">
    <property type="match status" value="2"/>
</dbReference>
<dbReference type="KEGG" id="nas:GCU68_00355"/>
<dbReference type="GO" id="GO:0016491">
    <property type="term" value="F:oxidoreductase activity"/>
    <property type="evidence" value="ECO:0007669"/>
    <property type="project" value="UniProtKB-ARBA"/>
</dbReference>
<dbReference type="EMBL" id="CP045488">
    <property type="protein sequence ID" value="QFU81110.1"/>
    <property type="molecule type" value="Genomic_DNA"/>
</dbReference>
<accession>A0A5P9NZU5</accession>
<dbReference type="PANTHER" id="PTHR43177">
    <property type="entry name" value="PROTEIN NRFC"/>
    <property type="match status" value="1"/>
</dbReference>
<dbReference type="PROSITE" id="PS51379">
    <property type="entry name" value="4FE4S_FER_2"/>
    <property type="match status" value="1"/>
</dbReference>
<keyword evidence="3" id="KW-0479">Metal-binding</keyword>
<dbReference type="AlphaFoldDB" id="A0A5P9NZU5"/>
<feature type="region of interest" description="Disordered" evidence="8">
    <location>
        <begin position="491"/>
        <end position="530"/>
    </location>
</feature>
<dbReference type="GeneID" id="42299455"/>
<sequence>MTFDDETRGDGDTFHPLGEAWQENLEDALEDTEYDAKLGLEMAKDAMRVTEGELSEEAFYDRYHEDVMAEFGEDERPVERPDDDGRLENTLSKFGLDEESRRDVMKKMGGAGAVGLGAWGTAAGGGNGDGPDDPQPAVQDEHGREDPGEGVQWGMALDLEYCDGCLSCVVACAEEHNWDQGANWMYILDYEDDTTSEEFTNRLIRPCQHCTDAPCEKVCPTTARHTRDSDGLVLTDYGVCIGCRYCQVACPYGVNYFQWEEPTVSEDEIDDEHIYDERDRPVNSRGPRGVMEKCTFCATRQDGTQGPELVGRTACEDACPPEVIQFGDMNNPNSDPQQYIDNTAKSRSIVRLEAQLPATEDVESALGGGSTDLESVVNDVEDLDEETIALLKAVEILADEDQPENEQNNTLIEQETAIVDLVGVLQEQGLDLKSEDVLVQLDLAEEPGEGEEFAGPSENLAQTRLEEFAGTPHSRFKLLEDIGTNPNVVYLGNQPGPNAHQVEGPVSYDQVGQTDNRKDVLDQGTVGLDF</sequence>
<dbReference type="InterPro" id="IPR017900">
    <property type="entry name" value="4Fe4S_Fe_S_CS"/>
</dbReference>
<evidence type="ECO:0000313" key="11">
    <source>
        <dbReference type="Proteomes" id="UP000326170"/>
    </source>
</evidence>
<protein>
    <submittedName>
        <fullName evidence="10">4Fe-4S dicluster domain-containing protein</fullName>
    </submittedName>
</protein>
<evidence type="ECO:0000256" key="8">
    <source>
        <dbReference type="SAM" id="MobiDB-lite"/>
    </source>
</evidence>
<keyword evidence="1" id="KW-0813">Transport</keyword>
<evidence type="ECO:0000256" key="7">
    <source>
        <dbReference type="ARBA" id="ARBA00023014"/>
    </source>
</evidence>
<keyword evidence="6" id="KW-0408">Iron</keyword>
<keyword evidence="5" id="KW-0249">Electron transport</keyword>
<dbReference type="SUPFAM" id="SSF54862">
    <property type="entry name" value="4Fe-4S ferredoxins"/>
    <property type="match status" value="1"/>
</dbReference>
<feature type="domain" description="4Fe-4S ferredoxin-type" evidence="9">
    <location>
        <begin position="231"/>
        <end position="260"/>
    </location>
</feature>
<reference evidence="10 11" key="1">
    <citation type="journal article" date="2007" name="Int. J. Syst. Evol. Microbiol.">
        <title>Natronorubrum sulfidifaciens sp. nov., an extremely haloalkaliphilic archaeon isolated from Aiding salt lake in Xin-Jiang, China.</title>
        <authorList>
            <person name="Cui H.L."/>
            <person name="Tohty D."/>
            <person name="Liu H.C."/>
            <person name="Liu S.J."/>
            <person name="Oren A."/>
            <person name="Zhou P.J."/>
        </authorList>
    </citation>
    <scope>NUCLEOTIDE SEQUENCE [LARGE SCALE GENOMIC DNA]</scope>
    <source>
        <strain evidence="10 11">7-3</strain>
    </source>
</reference>